<feature type="domain" description="Anamorsin N-terminal" evidence="1">
    <location>
        <begin position="7"/>
        <end position="113"/>
    </location>
</feature>
<dbReference type="GO" id="GO:0016226">
    <property type="term" value="P:iron-sulfur cluster assembly"/>
    <property type="evidence" value="ECO:0007669"/>
    <property type="project" value="InterPro"/>
</dbReference>
<dbReference type="GO" id="GO:0005737">
    <property type="term" value="C:cytoplasm"/>
    <property type="evidence" value="ECO:0007669"/>
    <property type="project" value="InterPro"/>
</dbReference>
<evidence type="ECO:0000313" key="2">
    <source>
        <dbReference type="EMBL" id="KAG6444776.1"/>
    </source>
</evidence>
<accession>A0A921YSK8</accession>
<keyword evidence="3" id="KW-1185">Reference proteome</keyword>
<dbReference type="InterPro" id="IPR049011">
    <property type="entry name" value="Anamorsin_N_metazoan"/>
</dbReference>
<proteinExistence type="predicted"/>
<name>A0A921YSK8_MANSE</name>
<dbReference type="Pfam" id="PF20922">
    <property type="entry name" value="Anamorsin_N"/>
    <property type="match status" value="1"/>
</dbReference>
<sequence length="201" mass="22445">MEVVKAGDNVLIIWNKDVVDEITNLVNEIKTAVQGGTVVLENSEVISEGARQHSSFDIVLSNWLAPHTVQHTDELLAIIVKLLKPSGKLLLKDTTDLTTTLKLNGFINITKNADNIYLAEKPKFEVGSKASLKLNGKIAATVWKLDSTVEEAWKGANDDDIIDENQLLEEEDLQRPDQESLRGNFKIYSMLYYTTIKSKMS</sequence>
<gene>
    <name evidence="2" type="ORF">O3G_MSEX003502</name>
</gene>
<dbReference type="PANTHER" id="PTHR13273:SF14">
    <property type="entry name" value="ANAMORSIN"/>
    <property type="match status" value="1"/>
</dbReference>
<protein>
    <recommendedName>
        <fullName evidence="1">Anamorsin N-terminal domain-containing protein</fullName>
    </recommendedName>
</protein>
<dbReference type="InterPro" id="IPR007785">
    <property type="entry name" value="Anamorsin"/>
</dbReference>
<evidence type="ECO:0000313" key="3">
    <source>
        <dbReference type="Proteomes" id="UP000791440"/>
    </source>
</evidence>
<reference evidence="2" key="2">
    <citation type="submission" date="2020-12" db="EMBL/GenBank/DDBJ databases">
        <authorList>
            <person name="Kanost M."/>
        </authorList>
    </citation>
    <scope>NUCLEOTIDE SEQUENCE</scope>
</reference>
<evidence type="ECO:0000259" key="1">
    <source>
        <dbReference type="Pfam" id="PF20922"/>
    </source>
</evidence>
<dbReference type="GO" id="GO:0051536">
    <property type="term" value="F:iron-sulfur cluster binding"/>
    <property type="evidence" value="ECO:0007669"/>
    <property type="project" value="InterPro"/>
</dbReference>
<comment type="caution">
    <text evidence="2">The sequence shown here is derived from an EMBL/GenBank/DDBJ whole genome shotgun (WGS) entry which is preliminary data.</text>
</comment>
<dbReference type="EMBL" id="JH668313">
    <property type="protein sequence ID" value="KAG6444776.1"/>
    <property type="molecule type" value="Genomic_DNA"/>
</dbReference>
<dbReference type="PANTHER" id="PTHR13273">
    <property type="entry name" value="ANAMORSIN"/>
    <property type="match status" value="1"/>
</dbReference>
<dbReference type="AlphaFoldDB" id="A0A921YSK8"/>
<organism evidence="2 3">
    <name type="scientific">Manduca sexta</name>
    <name type="common">Tobacco hawkmoth</name>
    <name type="synonym">Tobacco hornworm</name>
    <dbReference type="NCBI Taxonomy" id="7130"/>
    <lineage>
        <taxon>Eukaryota</taxon>
        <taxon>Metazoa</taxon>
        <taxon>Ecdysozoa</taxon>
        <taxon>Arthropoda</taxon>
        <taxon>Hexapoda</taxon>
        <taxon>Insecta</taxon>
        <taxon>Pterygota</taxon>
        <taxon>Neoptera</taxon>
        <taxon>Endopterygota</taxon>
        <taxon>Lepidoptera</taxon>
        <taxon>Glossata</taxon>
        <taxon>Ditrysia</taxon>
        <taxon>Bombycoidea</taxon>
        <taxon>Sphingidae</taxon>
        <taxon>Sphinginae</taxon>
        <taxon>Sphingini</taxon>
        <taxon>Manduca</taxon>
    </lineage>
</organism>
<dbReference type="Proteomes" id="UP000791440">
    <property type="component" value="Unassembled WGS sequence"/>
</dbReference>
<reference evidence="2" key="1">
    <citation type="journal article" date="2016" name="Insect Biochem. Mol. Biol.">
        <title>Multifaceted biological insights from a draft genome sequence of the tobacco hornworm moth, Manduca sexta.</title>
        <authorList>
            <person name="Kanost M.R."/>
            <person name="Arrese E.L."/>
            <person name="Cao X."/>
            <person name="Chen Y.R."/>
            <person name="Chellapilla S."/>
            <person name="Goldsmith M.R."/>
            <person name="Grosse-Wilde E."/>
            <person name="Heckel D.G."/>
            <person name="Herndon N."/>
            <person name="Jiang H."/>
            <person name="Papanicolaou A."/>
            <person name="Qu J."/>
            <person name="Soulages J.L."/>
            <person name="Vogel H."/>
            <person name="Walters J."/>
            <person name="Waterhouse R.M."/>
            <person name="Ahn S.J."/>
            <person name="Almeida F.C."/>
            <person name="An C."/>
            <person name="Aqrawi P."/>
            <person name="Bretschneider A."/>
            <person name="Bryant W.B."/>
            <person name="Bucks S."/>
            <person name="Chao H."/>
            <person name="Chevignon G."/>
            <person name="Christen J.M."/>
            <person name="Clarke D.F."/>
            <person name="Dittmer N.T."/>
            <person name="Ferguson L.C.F."/>
            <person name="Garavelou S."/>
            <person name="Gordon K.H.J."/>
            <person name="Gunaratna R.T."/>
            <person name="Han Y."/>
            <person name="Hauser F."/>
            <person name="He Y."/>
            <person name="Heidel-Fischer H."/>
            <person name="Hirsh A."/>
            <person name="Hu Y."/>
            <person name="Jiang H."/>
            <person name="Kalra D."/>
            <person name="Klinner C."/>
            <person name="Konig C."/>
            <person name="Kovar C."/>
            <person name="Kroll A.R."/>
            <person name="Kuwar S.S."/>
            <person name="Lee S.L."/>
            <person name="Lehman R."/>
            <person name="Li K."/>
            <person name="Li Z."/>
            <person name="Liang H."/>
            <person name="Lovelace S."/>
            <person name="Lu Z."/>
            <person name="Mansfield J.H."/>
            <person name="McCulloch K.J."/>
            <person name="Mathew T."/>
            <person name="Morton B."/>
            <person name="Muzny D.M."/>
            <person name="Neunemann D."/>
            <person name="Ongeri F."/>
            <person name="Pauchet Y."/>
            <person name="Pu L.L."/>
            <person name="Pyrousis I."/>
            <person name="Rao X.J."/>
            <person name="Redding A."/>
            <person name="Roesel C."/>
            <person name="Sanchez-Gracia A."/>
            <person name="Schaack S."/>
            <person name="Shukla A."/>
            <person name="Tetreau G."/>
            <person name="Wang Y."/>
            <person name="Xiong G.H."/>
            <person name="Traut W."/>
            <person name="Walsh T.K."/>
            <person name="Worley K.C."/>
            <person name="Wu D."/>
            <person name="Wu W."/>
            <person name="Wu Y.Q."/>
            <person name="Zhang X."/>
            <person name="Zou Z."/>
            <person name="Zucker H."/>
            <person name="Briscoe A.D."/>
            <person name="Burmester T."/>
            <person name="Clem R.J."/>
            <person name="Feyereisen R."/>
            <person name="Grimmelikhuijzen C.J.P."/>
            <person name="Hamodrakas S.J."/>
            <person name="Hansson B.S."/>
            <person name="Huguet E."/>
            <person name="Jermiin L.S."/>
            <person name="Lan Q."/>
            <person name="Lehman H.K."/>
            <person name="Lorenzen M."/>
            <person name="Merzendorfer H."/>
            <person name="Michalopoulos I."/>
            <person name="Morton D.B."/>
            <person name="Muthukrishnan S."/>
            <person name="Oakeshott J.G."/>
            <person name="Palmer W."/>
            <person name="Park Y."/>
            <person name="Passarelli A.L."/>
            <person name="Rozas J."/>
            <person name="Schwartz L.M."/>
            <person name="Smith W."/>
            <person name="Southgate A."/>
            <person name="Vilcinskas A."/>
            <person name="Vogt R."/>
            <person name="Wang P."/>
            <person name="Werren J."/>
            <person name="Yu X.Q."/>
            <person name="Zhou J.J."/>
            <person name="Brown S.J."/>
            <person name="Scherer S.E."/>
            <person name="Richards S."/>
            <person name="Blissard G.W."/>
        </authorList>
    </citation>
    <scope>NUCLEOTIDE SEQUENCE</scope>
</reference>